<dbReference type="Proteomes" id="UP000054632">
    <property type="component" value="Unassembled WGS sequence"/>
</dbReference>
<gene>
    <name evidence="1" type="ORF">T4A_3227</name>
    <name evidence="2" type="ORF">T4B_3895</name>
    <name evidence="3" type="ORF">T4C_13179</name>
</gene>
<sequence length="69" mass="8033">MQVKLNNQPDSPTANEKIMERHKLQMNHILIQQNSVITMGLGNEDFDRYNHFIDRFMVKFIAIAVAETS</sequence>
<comment type="caution">
    <text evidence="3">The sequence shown here is derived from an EMBL/GenBank/DDBJ whole genome shotgun (WGS) entry which is preliminary data.</text>
</comment>
<dbReference type="Proteomes" id="UP000054826">
    <property type="component" value="Unassembled WGS sequence"/>
</dbReference>
<protein>
    <submittedName>
        <fullName evidence="3">Uncharacterized protein</fullName>
    </submittedName>
</protein>
<evidence type="ECO:0000313" key="1">
    <source>
        <dbReference type="EMBL" id="KRY72763.1"/>
    </source>
</evidence>
<evidence type="ECO:0000313" key="5">
    <source>
        <dbReference type="Proteomes" id="UP000054805"/>
    </source>
</evidence>
<dbReference type="EMBL" id="JYDS01000151">
    <property type="protein sequence ID" value="KRZ23193.1"/>
    <property type="molecule type" value="Genomic_DNA"/>
</dbReference>
<evidence type="ECO:0000313" key="6">
    <source>
        <dbReference type="Proteomes" id="UP000054826"/>
    </source>
</evidence>
<evidence type="ECO:0000313" key="4">
    <source>
        <dbReference type="Proteomes" id="UP000054632"/>
    </source>
</evidence>
<dbReference type="EMBL" id="JYDR01000041">
    <property type="protein sequence ID" value="KRY72763.1"/>
    <property type="molecule type" value="Genomic_DNA"/>
</dbReference>
<reference evidence="4 5" key="1">
    <citation type="submission" date="2015-01" db="EMBL/GenBank/DDBJ databases">
        <title>Evolution of Trichinella species and genotypes.</title>
        <authorList>
            <person name="Korhonen P.K."/>
            <person name="Edoardo P."/>
            <person name="Giuseppe L.R."/>
            <person name="Gasser R.B."/>
        </authorList>
    </citation>
    <scope>NUCLEOTIDE SEQUENCE [LARGE SCALE GENOMIC DNA]</scope>
    <source>
        <strain evidence="1">ISS13</strain>
        <strain evidence="3">ISS176</strain>
        <strain evidence="2">ISS588</strain>
    </source>
</reference>
<evidence type="ECO:0000313" key="3">
    <source>
        <dbReference type="EMBL" id="KRZ35553.1"/>
    </source>
</evidence>
<name>A0A0V1JKQ1_TRIPS</name>
<keyword evidence="5" id="KW-1185">Reference proteome</keyword>
<dbReference type="EMBL" id="JYDV01000088">
    <property type="protein sequence ID" value="KRZ35553.1"/>
    <property type="molecule type" value="Genomic_DNA"/>
</dbReference>
<evidence type="ECO:0000313" key="2">
    <source>
        <dbReference type="EMBL" id="KRZ23193.1"/>
    </source>
</evidence>
<organism evidence="3 6">
    <name type="scientific">Trichinella pseudospiralis</name>
    <name type="common">Parasitic roundworm</name>
    <dbReference type="NCBI Taxonomy" id="6337"/>
    <lineage>
        <taxon>Eukaryota</taxon>
        <taxon>Metazoa</taxon>
        <taxon>Ecdysozoa</taxon>
        <taxon>Nematoda</taxon>
        <taxon>Enoplea</taxon>
        <taxon>Dorylaimia</taxon>
        <taxon>Trichinellida</taxon>
        <taxon>Trichinellidae</taxon>
        <taxon>Trichinella</taxon>
    </lineage>
</organism>
<accession>A0A0V1JKQ1</accession>
<dbReference type="Proteomes" id="UP000054805">
    <property type="component" value="Unassembled WGS sequence"/>
</dbReference>
<dbReference type="AlphaFoldDB" id="A0A0V1JKQ1"/>
<proteinExistence type="predicted"/>